<keyword evidence="2" id="KW-1185">Reference proteome</keyword>
<comment type="caution">
    <text evidence="1">The sequence shown here is derived from an EMBL/GenBank/DDBJ whole genome shotgun (WGS) entry which is preliminary data.</text>
</comment>
<accession>A0A550BU44</accession>
<gene>
    <name evidence="1" type="ORF">BD626DRAFT_576210</name>
</gene>
<proteinExistence type="predicted"/>
<name>A0A550BU44_9AGAR</name>
<dbReference type="Proteomes" id="UP000320762">
    <property type="component" value="Unassembled WGS sequence"/>
</dbReference>
<sequence length="128" mass="14277">MADDPYRSSVRAPYAVPQDLHRRWDELDGHMVLINQLRVALKEEQAAHSATLASCNRLKAAMRHTNKQASTIVLPMHQPLIPTSQLDHFQKRNADLTAFIDSIQHRVGAVDMWRASSVPGTASRSASP</sequence>
<protein>
    <submittedName>
        <fullName evidence="1">Uncharacterized protein</fullName>
    </submittedName>
</protein>
<evidence type="ECO:0000313" key="2">
    <source>
        <dbReference type="Proteomes" id="UP000320762"/>
    </source>
</evidence>
<reference evidence="1 2" key="1">
    <citation type="journal article" date="2019" name="New Phytol.">
        <title>Comparative genomics reveals unique wood-decay strategies and fruiting body development in the Schizophyllaceae.</title>
        <authorList>
            <person name="Almasi E."/>
            <person name="Sahu N."/>
            <person name="Krizsan K."/>
            <person name="Balint B."/>
            <person name="Kovacs G.M."/>
            <person name="Kiss B."/>
            <person name="Cseklye J."/>
            <person name="Drula E."/>
            <person name="Henrissat B."/>
            <person name="Nagy I."/>
            <person name="Chovatia M."/>
            <person name="Adam C."/>
            <person name="LaButti K."/>
            <person name="Lipzen A."/>
            <person name="Riley R."/>
            <person name="Grigoriev I.V."/>
            <person name="Nagy L.G."/>
        </authorList>
    </citation>
    <scope>NUCLEOTIDE SEQUENCE [LARGE SCALE GENOMIC DNA]</scope>
    <source>
        <strain evidence="1 2">NL-1724</strain>
    </source>
</reference>
<dbReference type="AlphaFoldDB" id="A0A550BU44"/>
<evidence type="ECO:0000313" key="1">
    <source>
        <dbReference type="EMBL" id="TRM56044.1"/>
    </source>
</evidence>
<dbReference type="EMBL" id="VDMD01000082">
    <property type="protein sequence ID" value="TRM56044.1"/>
    <property type="molecule type" value="Genomic_DNA"/>
</dbReference>
<organism evidence="1 2">
    <name type="scientific">Schizophyllum amplum</name>
    <dbReference type="NCBI Taxonomy" id="97359"/>
    <lineage>
        <taxon>Eukaryota</taxon>
        <taxon>Fungi</taxon>
        <taxon>Dikarya</taxon>
        <taxon>Basidiomycota</taxon>
        <taxon>Agaricomycotina</taxon>
        <taxon>Agaricomycetes</taxon>
        <taxon>Agaricomycetidae</taxon>
        <taxon>Agaricales</taxon>
        <taxon>Schizophyllaceae</taxon>
        <taxon>Schizophyllum</taxon>
    </lineage>
</organism>